<evidence type="ECO:0000313" key="2">
    <source>
        <dbReference type="Proteomes" id="UP000024635"/>
    </source>
</evidence>
<dbReference type="EMBL" id="JARK01001465">
    <property type="protein sequence ID" value="EYB98654.1"/>
    <property type="molecule type" value="Genomic_DNA"/>
</dbReference>
<dbReference type="AlphaFoldDB" id="A0A016T7S3"/>
<accession>A0A016T7S3</accession>
<sequence length="87" mass="9607">MRSLTSNYACQPVEYIVANVLNLPYFQIYLYKQPAGQLAVAAIVSVRWRIVGFSETSSGTCSTLFTLHPLFHATGVQTALSMEYAEA</sequence>
<protein>
    <submittedName>
        <fullName evidence="1">Uncharacterized protein</fullName>
    </submittedName>
</protein>
<reference evidence="2" key="1">
    <citation type="journal article" date="2015" name="Nat. Genet.">
        <title>The genome and transcriptome of the zoonotic hookworm Ancylostoma ceylanicum identify infection-specific gene families.</title>
        <authorList>
            <person name="Schwarz E.M."/>
            <person name="Hu Y."/>
            <person name="Antoshechkin I."/>
            <person name="Miller M.M."/>
            <person name="Sternberg P.W."/>
            <person name="Aroian R.V."/>
        </authorList>
    </citation>
    <scope>NUCLEOTIDE SEQUENCE</scope>
    <source>
        <strain evidence="2">HY135</strain>
    </source>
</reference>
<name>A0A016T7S3_9BILA</name>
<dbReference type="Proteomes" id="UP000024635">
    <property type="component" value="Unassembled WGS sequence"/>
</dbReference>
<gene>
    <name evidence="1" type="primary">Acey_s0129.g1485</name>
    <name evidence="1" type="ORF">Y032_0129g1485</name>
</gene>
<evidence type="ECO:0000313" key="1">
    <source>
        <dbReference type="EMBL" id="EYB98654.1"/>
    </source>
</evidence>
<comment type="caution">
    <text evidence="1">The sequence shown here is derived from an EMBL/GenBank/DDBJ whole genome shotgun (WGS) entry which is preliminary data.</text>
</comment>
<keyword evidence="2" id="KW-1185">Reference proteome</keyword>
<proteinExistence type="predicted"/>
<organism evidence="1 2">
    <name type="scientific">Ancylostoma ceylanicum</name>
    <dbReference type="NCBI Taxonomy" id="53326"/>
    <lineage>
        <taxon>Eukaryota</taxon>
        <taxon>Metazoa</taxon>
        <taxon>Ecdysozoa</taxon>
        <taxon>Nematoda</taxon>
        <taxon>Chromadorea</taxon>
        <taxon>Rhabditida</taxon>
        <taxon>Rhabditina</taxon>
        <taxon>Rhabditomorpha</taxon>
        <taxon>Strongyloidea</taxon>
        <taxon>Ancylostomatidae</taxon>
        <taxon>Ancylostomatinae</taxon>
        <taxon>Ancylostoma</taxon>
    </lineage>
</organism>